<evidence type="ECO:0000256" key="1">
    <source>
        <dbReference type="SAM" id="MobiDB-lite"/>
    </source>
</evidence>
<protein>
    <submittedName>
        <fullName evidence="2">Uncharacterized protein</fullName>
    </submittedName>
</protein>
<feature type="region of interest" description="Disordered" evidence="1">
    <location>
        <begin position="108"/>
        <end position="146"/>
    </location>
</feature>
<sequence>MRPDVPVKKNGGVFISPAGVKIDIPPNASSGRKERLVCSTLPSILRGSVTPWLGPNLRLSSCIFLVYAPVPFRQPIAIFLPFSFSSVRELMLPGPWNNFMITTGTSGPPTLGSAAVEPQTQQDSHLARHSMPNLGRPSTINGSLGQEGQTLASANAVVAPTTMTTNAGGSEEKVPGTKAKSMADSPGTATASGAATSSVTTTTKNEMPAAGANAKGDSC</sequence>
<comment type="caution">
    <text evidence="2">The sequence shown here is derived from an EMBL/GenBank/DDBJ whole genome shotgun (WGS) entry which is preliminary data.</text>
</comment>
<evidence type="ECO:0000313" key="2">
    <source>
        <dbReference type="EMBL" id="VEL17006.1"/>
    </source>
</evidence>
<gene>
    <name evidence="2" type="ORF">PXEA_LOCUS10446</name>
</gene>
<dbReference type="AlphaFoldDB" id="A0A448WPJ4"/>
<keyword evidence="3" id="KW-1185">Reference proteome</keyword>
<organism evidence="2 3">
    <name type="scientific">Protopolystoma xenopodis</name>
    <dbReference type="NCBI Taxonomy" id="117903"/>
    <lineage>
        <taxon>Eukaryota</taxon>
        <taxon>Metazoa</taxon>
        <taxon>Spiralia</taxon>
        <taxon>Lophotrochozoa</taxon>
        <taxon>Platyhelminthes</taxon>
        <taxon>Monogenea</taxon>
        <taxon>Polyopisthocotylea</taxon>
        <taxon>Polystomatidea</taxon>
        <taxon>Polystomatidae</taxon>
        <taxon>Protopolystoma</taxon>
    </lineage>
</organism>
<name>A0A448WPJ4_9PLAT</name>
<dbReference type="Proteomes" id="UP000784294">
    <property type="component" value="Unassembled WGS sequence"/>
</dbReference>
<feature type="compositionally biased region" description="Polar residues" evidence="1">
    <location>
        <begin position="136"/>
        <end position="146"/>
    </location>
</feature>
<dbReference type="EMBL" id="CAAALY010030688">
    <property type="protein sequence ID" value="VEL17006.1"/>
    <property type="molecule type" value="Genomic_DNA"/>
</dbReference>
<proteinExistence type="predicted"/>
<feature type="region of interest" description="Disordered" evidence="1">
    <location>
        <begin position="162"/>
        <end position="219"/>
    </location>
</feature>
<feature type="compositionally biased region" description="Low complexity" evidence="1">
    <location>
        <begin position="185"/>
        <end position="203"/>
    </location>
</feature>
<reference evidence="2" key="1">
    <citation type="submission" date="2018-11" db="EMBL/GenBank/DDBJ databases">
        <authorList>
            <consortium name="Pathogen Informatics"/>
        </authorList>
    </citation>
    <scope>NUCLEOTIDE SEQUENCE</scope>
</reference>
<evidence type="ECO:0000313" key="3">
    <source>
        <dbReference type="Proteomes" id="UP000784294"/>
    </source>
</evidence>
<dbReference type="OrthoDB" id="6273453at2759"/>
<accession>A0A448WPJ4</accession>